<feature type="binding site" evidence="8">
    <location>
        <position position="199"/>
    </location>
    <ligand>
        <name>substrate</name>
    </ligand>
</feature>
<dbReference type="UniPathway" id="UPA00034">
    <property type="reaction ID" value="UER00025"/>
</dbReference>
<feature type="binding site" evidence="8">
    <location>
        <begin position="94"/>
        <end position="95"/>
    </location>
    <ligand>
        <name>substrate</name>
    </ligand>
</feature>
<evidence type="ECO:0000256" key="1">
    <source>
        <dbReference type="ARBA" id="ARBA00005196"/>
    </source>
</evidence>
<dbReference type="PANTHER" id="PTHR31689:SF0">
    <property type="entry name" value="DIAMINOPIMELATE EPIMERASE"/>
    <property type="match status" value="1"/>
</dbReference>
<comment type="similarity">
    <text evidence="2 8">Belongs to the diaminopimelate epimerase family.</text>
</comment>
<dbReference type="EC" id="5.1.1.7" evidence="3 8"/>
<dbReference type="GO" id="GO:0005829">
    <property type="term" value="C:cytosol"/>
    <property type="evidence" value="ECO:0007669"/>
    <property type="project" value="TreeGrafter"/>
</dbReference>
<evidence type="ECO:0000313" key="10">
    <source>
        <dbReference type="EMBL" id="CDR33499.1"/>
    </source>
</evidence>
<dbReference type="STRING" id="1437425.CSEC_0666"/>
<feature type="binding site" evidence="8">
    <location>
        <position position="84"/>
    </location>
    <ligand>
        <name>substrate</name>
    </ligand>
</feature>
<feature type="site" description="Could be important to modulate the pK values of the two catalytic cysteine residues" evidence="8">
    <location>
        <position position="216"/>
    </location>
</feature>
<dbReference type="RefSeq" id="WP_079977959.1">
    <property type="nucleotide sequence ID" value="NZ_CCEJ010000003.1"/>
</dbReference>
<dbReference type="PROSITE" id="PS01326">
    <property type="entry name" value="DAP_EPIMERASE"/>
    <property type="match status" value="1"/>
</dbReference>
<feature type="site" description="Could be important to modulate the pK values of the two catalytic cysteine residues" evidence="8">
    <location>
        <position position="167"/>
    </location>
</feature>
<comment type="catalytic activity">
    <reaction evidence="7 8">
        <text>(2S,6S)-2,6-diaminopimelate = meso-2,6-diaminopimelate</text>
        <dbReference type="Rhea" id="RHEA:15393"/>
        <dbReference type="ChEBI" id="CHEBI:57609"/>
        <dbReference type="ChEBI" id="CHEBI:57791"/>
        <dbReference type="EC" id="5.1.1.7"/>
    </reaction>
</comment>
<dbReference type="eggNOG" id="COG0253">
    <property type="taxonomic scope" value="Bacteria"/>
</dbReference>
<keyword evidence="11" id="KW-1185">Reference proteome</keyword>
<comment type="subcellular location">
    <subcellularLocation>
        <location evidence="8">Cytoplasm</location>
    </subcellularLocation>
</comment>
<dbReference type="GO" id="GO:0008837">
    <property type="term" value="F:diaminopimelate epimerase activity"/>
    <property type="evidence" value="ECO:0007669"/>
    <property type="project" value="UniProtKB-UniRule"/>
</dbReference>
<gene>
    <name evidence="8 10" type="primary">dapF</name>
    <name evidence="10" type="ORF">CSEC_0666</name>
</gene>
<feature type="active site" description="Proton acceptor" evidence="8">
    <location>
        <position position="226"/>
    </location>
</feature>
<reference evidence="10" key="1">
    <citation type="submission" date="2013-12" db="EMBL/GenBank/DDBJ databases">
        <authorList>
            <person name="Linke B."/>
        </authorList>
    </citation>
    <scope>NUCLEOTIDE SEQUENCE [LARGE SCALE GENOMIC DNA]</scope>
    <source>
        <strain evidence="10">CRIB-18</strain>
    </source>
</reference>
<dbReference type="GO" id="GO:0009089">
    <property type="term" value="P:lysine biosynthetic process via diaminopimelate"/>
    <property type="evidence" value="ECO:0007669"/>
    <property type="project" value="UniProtKB-UniRule"/>
</dbReference>
<evidence type="ECO:0000256" key="9">
    <source>
        <dbReference type="PROSITE-ProRule" id="PRU10125"/>
    </source>
</evidence>
<evidence type="ECO:0000256" key="5">
    <source>
        <dbReference type="ARBA" id="ARBA00023154"/>
    </source>
</evidence>
<keyword evidence="5 8" id="KW-0457">Lysine biosynthesis</keyword>
<dbReference type="InterPro" id="IPR018510">
    <property type="entry name" value="DAP_epimerase_AS"/>
</dbReference>
<feature type="binding site" evidence="8">
    <location>
        <begin position="216"/>
        <end position="217"/>
    </location>
    <ligand>
        <name>substrate</name>
    </ligand>
</feature>
<evidence type="ECO:0000256" key="3">
    <source>
        <dbReference type="ARBA" id="ARBA00013080"/>
    </source>
</evidence>
<dbReference type="InterPro" id="IPR001653">
    <property type="entry name" value="DAP_epimerase_DapF"/>
</dbReference>
<comment type="function">
    <text evidence="8">Catalyzes the stereoinversion of LL-2,6-diaminopimelate (L,L-DAP) to meso-diaminopimelate (meso-DAP), a precursor of L-lysine and an essential component of the bacterial peptidoglycan.</text>
</comment>
<dbReference type="EMBL" id="CCEJ010000003">
    <property type="protein sequence ID" value="CDR33499.1"/>
    <property type="molecule type" value="Genomic_DNA"/>
</dbReference>
<name>A0A090DXF8_9BACT</name>
<evidence type="ECO:0000256" key="6">
    <source>
        <dbReference type="ARBA" id="ARBA00023235"/>
    </source>
</evidence>
<accession>A0A090DXF8</accession>
<keyword evidence="4 8" id="KW-0028">Amino-acid biosynthesis</keyword>
<feature type="active site" description="Proton donor" evidence="8">
    <location>
        <position position="93"/>
    </location>
</feature>
<protein>
    <recommendedName>
        <fullName evidence="3 8">Diaminopimelate epimerase</fullName>
        <shortName evidence="8">DAP epimerase</shortName>
        <ecNumber evidence="3 8">5.1.1.7</ecNumber>
    </recommendedName>
    <alternativeName>
        <fullName evidence="8">PLP-independent amino acid racemase</fullName>
    </alternativeName>
</protein>
<dbReference type="OrthoDB" id="9805408at2"/>
<feature type="active site" evidence="9">
    <location>
        <position position="93"/>
    </location>
</feature>
<sequence length="289" mass="32116">MPVESMIASYPANEKVMKSEKELSFAKYSGAGNDFILIDNRSPHELNWPLIAKQLCHRKEGIGADGLILLELSDRASFRLRFFNSDGSEAEMCGNGARTAVHFAASLGIQTKNFYTLQTKERILEARLKDQGIEISLGEVLDIQWHEEIELNGQPWRFAYLNTGVPHVVHFASDIESFPLLAIGSMIRHHEAFKPNGTNFNVVKLHHTHIEVRTFERGVEDETLACGTGVAASALAASVLHGLKSPIQVHVKSGDILEVNFTLHHKKPQKLTLLGPVKRLFDGVFTLSV</sequence>
<organism evidence="10 11">
    <name type="scientific">Candidatus Criblamydia sequanensis CRIB-18</name>
    <dbReference type="NCBI Taxonomy" id="1437425"/>
    <lineage>
        <taxon>Bacteria</taxon>
        <taxon>Pseudomonadati</taxon>
        <taxon>Chlamydiota</taxon>
        <taxon>Chlamydiia</taxon>
        <taxon>Parachlamydiales</taxon>
        <taxon>Candidatus Criblamydiaceae</taxon>
        <taxon>Candidatus Criblamydia</taxon>
    </lineage>
</organism>
<feature type="binding site" evidence="8">
    <location>
        <begin position="227"/>
        <end position="228"/>
    </location>
    <ligand>
        <name>substrate</name>
    </ligand>
</feature>
<feature type="binding site" evidence="8">
    <location>
        <position position="33"/>
    </location>
    <ligand>
        <name>substrate</name>
    </ligand>
</feature>
<proteinExistence type="inferred from homology"/>
<evidence type="ECO:0000313" key="11">
    <source>
        <dbReference type="Proteomes" id="UP000031552"/>
    </source>
</evidence>
<dbReference type="Pfam" id="PF01678">
    <property type="entry name" value="DAP_epimerase"/>
    <property type="match status" value="2"/>
</dbReference>
<comment type="subunit">
    <text evidence="8">Homodimer.</text>
</comment>
<dbReference type="AlphaFoldDB" id="A0A090DXF8"/>
<dbReference type="Gene3D" id="3.10.310.10">
    <property type="entry name" value="Diaminopimelate Epimerase, Chain A, domain 1"/>
    <property type="match status" value="2"/>
</dbReference>
<dbReference type="SUPFAM" id="SSF54506">
    <property type="entry name" value="Diaminopimelate epimerase-like"/>
    <property type="match status" value="2"/>
</dbReference>
<dbReference type="HAMAP" id="MF_00197">
    <property type="entry name" value="DAP_epimerase"/>
    <property type="match status" value="1"/>
</dbReference>
<comment type="caution">
    <text evidence="8">Lacks conserved residue(s) required for the propagation of feature annotation.</text>
</comment>
<keyword evidence="8" id="KW-0963">Cytoplasm</keyword>
<dbReference type="PANTHER" id="PTHR31689">
    <property type="entry name" value="DIAMINOPIMELATE EPIMERASE, CHLOROPLASTIC"/>
    <property type="match status" value="1"/>
</dbReference>
<evidence type="ECO:0000256" key="8">
    <source>
        <dbReference type="HAMAP-Rule" id="MF_00197"/>
    </source>
</evidence>
<reference evidence="10" key="2">
    <citation type="submission" date="2014-09" db="EMBL/GenBank/DDBJ databases">
        <title>Criblamydia sequanensis harbors a mega-plasmid encoding arsenite resistance.</title>
        <authorList>
            <person name="Bertelli C."/>
            <person name="Goesmann A."/>
            <person name="Greub G."/>
        </authorList>
    </citation>
    <scope>NUCLEOTIDE SEQUENCE [LARGE SCALE GENOMIC DNA]</scope>
    <source>
        <strain evidence="10">CRIB-18</strain>
    </source>
</reference>
<dbReference type="NCBIfam" id="TIGR00652">
    <property type="entry name" value="DapF"/>
    <property type="match status" value="1"/>
</dbReference>
<comment type="pathway">
    <text evidence="1 8">Amino-acid biosynthesis; L-lysine biosynthesis via DAP pathway; DL-2,6-diaminopimelate from LL-2,6-diaminopimelate: step 1/1.</text>
</comment>
<dbReference type="Proteomes" id="UP000031552">
    <property type="component" value="Unassembled WGS sequence"/>
</dbReference>
<evidence type="ECO:0000256" key="4">
    <source>
        <dbReference type="ARBA" id="ARBA00022605"/>
    </source>
</evidence>
<comment type="caution">
    <text evidence="10">The sequence shown here is derived from an EMBL/GenBank/DDBJ whole genome shotgun (WGS) entry which is preliminary data.</text>
</comment>
<evidence type="ECO:0000256" key="2">
    <source>
        <dbReference type="ARBA" id="ARBA00010219"/>
    </source>
</evidence>
<keyword evidence="6 8" id="KW-0413">Isomerase</keyword>
<evidence type="ECO:0000256" key="7">
    <source>
        <dbReference type="ARBA" id="ARBA00051712"/>
    </source>
</evidence>